<name>A0A8B6CFC7_MYTGA</name>
<protein>
    <recommendedName>
        <fullName evidence="6">Ig-like domain-containing protein</fullName>
    </recommendedName>
</protein>
<keyword evidence="4" id="KW-0325">Glycoprotein</keyword>
<dbReference type="OrthoDB" id="10012075at2759"/>
<evidence type="ECO:0000313" key="8">
    <source>
        <dbReference type="Proteomes" id="UP000596742"/>
    </source>
</evidence>
<dbReference type="Proteomes" id="UP000596742">
    <property type="component" value="Unassembled WGS sequence"/>
</dbReference>
<keyword evidence="5" id="KW-0393">Immunoglobulin domain</keyword>
<dbReference type="PANTHER" id="PTHR11640">
    <property type="entry name" value="NEPHRIN"/>
    <property type="match status" value="1"/>
</dbReference>
<dbReference type="PROSITE" id="PS50835">
    <property type="entry name" value="IG_LIKE"/>
    <property type="match status" value="2"/>
</dbReference>
<sequence length="617" mass="68438">NTLSNHEKLRITGNYSIGEYNLEINNFSPEEEGHYRCDNINGSTAVHASFYLEVYRSPSNMSVTNTSTNGLLEVNEGQIILLICTVESGNPSENMMWVHNDSILVFAGPKLLVYEFVAVVTDHSKIYMCIANNSKTEDSVKFQVQLYVKELPYVDIRNVSATVLEVAKGGDIVLDCDYKTNTKPYKLTWIFKNESLITESEDGIPLNGALHISSIRTNNTGTYKCYVYNRVGIGSAMVDVLVTYKPELKSNDSLLFDTEVGRPAFISIAIRSFEKPTASWTSSAGGILGLLNVKEEQNDMFSIKGTIVPSTDHHFGKYGIRIRNRIGSLHTEIVLTYTGPPIILTSITKKHSNNIVLSTFFVSDPPANDIAWIFSIGKTEKQIVSNSAIFNVLSSNSSADISVYGKTITINCIRTDLKLVDPKSVKEGWFLCLISNILGSSETVFNTTYKYTTESHTDTILYSSMFPMKSSEAPFAVKDGGTIPIQIETELSSGTALQNIRHSTSSDDIYEEISNENSDACQDIAEQEPEEEVDLVHSSIAEESISATDTNVYEDLNEVPKEINPTNSEHYKTIKSEMPILDHNSDDENYLIPGPAYLIVIDSDQEKEAKPYDTTAS</sequence>
<evidence type="ECO:0000259" key="6">
    <source>
        <dbReference type="PROSITE" id="PS50835"/>
    </source>
</evidence>
<dbReference type="SMART" id="SM00409">
    <property type="entry name" value="IG"/>
    <property type="match status" value="2"/>
</dbReference>
<organism evidence="7 8">
    <name type="scientific">Mytilus galloprovincialis</name>
    <name type="common">Mediterranean mussel</name>
    <dbReference type="NCBI Taxonomy" id="29158"/>
    <lineage>
        <taxon>Eukaryota</taxon>
        <taxon>Metazoa</taxon>
        <taxon>Spiralia</taxon>
        <taxon>Lophotrochozoa</taxon>
        <taxon>Mollusca</taxon>
        <taxon>Bivalvia</taxon>
        <taxon>Autobranchia</taxon>
        <taxon>Pteriomorphia</taxon>
        <taxon>Mytilida</taxon>
        <taxon>Mytiloidea</taxon>
        <taxon>Mytilidae</taxon>
        <taxon>Mytilinae</taxon>
        <taxon>Mytilus</taxon>
    </lineage>
</organism>
<evidence type="ECO:0000256" key="3">
    <source>
        <dbReference type="ARBA" id="ARBA00023157"/>
    </source>
</evidence>
<comment type="caution">
    <text evidence="7">The sequence shown here is derived from an EMBL/GenBank/DDBJ whole genome shotgun (WGS) entry which is preliminary data.</text>
</comment>
<dbReference type="Pfam" id="PF13927">
    <property type="entry name" value="Ig_3"/>
    <property type="match status" value="1"/>
</dbReference>
<keyword evidence="2" id="KW-0472">Membrane</keyword>
<dbReference type="SUPFAM" id="SSF48726">
    <property type="entry name" value="Immunoglobulin"/>
    <property type="match status" value="3"/>
</dbReference>
<dbReference type="GO" id="GO:0016020">
    <property type="term" value="C:membrane"/>
    <property type="evidence" value="ECO:0007669"/>
    <property type="project" value="UniProtKB-SubCell"/>
</dbReference>
<dbReference type="EMBL" id="UYJE01001644">
    <property type="protein sequence ID" value="VDI03825.1"/>
    <property type="molecule type" value="Genomic_DNA"/>
</dbReference>
<dbReference type="InterPro" id="IPR003599">
    <property type="entry name" value="Ig_sub"/>
</dbReference>
<evidence type="ECO:0000256" key="1">
    <source>
        <dbReference type="ARBA" id="ARBA00004479"/>
    </source>
</evidence>
<dbReference type="InterPro" id="IPR036179">
    <property type="entry name" value="Ig-like_dom_sf"/>
</dbReference>
<evidence type="ECO:0000256" key="5">
    <source>
        <dbReference type="ARBA" id="ARBA00023319"/>
    </source>
</evidence>
<feature type="domain" description="Ig-like" evidence="6">
    <location>
        <begin position="58"/>
        <end position="141"/>
    </location>
</feature>
<feature type="domain" description="Ig-like" evidence="6">
    <location>
        <begin position="152"/>
        <end position="243"/>
    </location>
</feature>
<keyword evidence="3" id="KW-1015">Disulfide bond</keyword>
<proteinExistence type="predicted"/>
<dbReference type="Gene3D" id="2.60.40.10">
    <property type="entry name" value="Immunoglobulins"/>
    <property type="match status" value="3"/>
</dbReference>
<evidence type="ECO:0000313" key="7">
    <source>
        <dbReference type="EMBL" id="VDI03825.1"/>
    </source>
</evidence>
<feature type="non-terminal residue" evidence="7">
    <location>
        <position position="1"/>
    </location>
</feature>
<dbReference type="AlphaFoldDB" id="A0A8B6CFC7"/>
<dbReference type="InterPro" id="IPR003598">
    <property type="entry name" value="Ig_sub2"/>
</dbReference>
<comment type="subcellular location">
    <subcellularLocation>
        <location evidence="1">Membrane</location>
        <topology evidence="1">Single-pass type I membrane protein</topology>
    </subcellularLocation>
</comment>
<gene>
    <name evidence="7" type="ORF">MGAL_10B073332</name>
</gene>
<dbReference type="SMART" id="SM00408">
    <property type="entry name" value="IGc2"/>
    <property type="match status" value="2"/>
</dbReference>
<reference evidence="7" key="1">
    <citation type="submission" date="2018-11" db="EMBL/GenBank/DDBJ databases">
        <authorList>
            <person name="Alioto T."/>
            <person name="Alioto T."/>
        </authorList>
    </citation>
    <scope>NUCLEOTIDE SEQUENCE</scope>
</reference>
<dbReference type="InterPro" id="IPR007110">
    <property type="entry name" value="Ig-like_dom"/>
</dbReference>
<keyword evidence="8" id="KW-1185">Reference proteome</keyword>
<dbReference type="InterPro" id="IPR013783">
    <property type="entry name" value="Ig-like_fold"/>
</dbReference>
<dbReference type="InterPro" id="IPR051275">
    <property type="entry name" value="Cell_adhesion_signaling"/>
</dbReference>
<evidence type="ECO:0000256" key="2">
    <source>
        <dbReference type="ARBA" id="ARBA00023136"/>
    </source>
</evidence>
<evidence type="ECO:0000256" key="4">
    <source>
        <dbReference type="ARBA" id="ARBA00023180"/>
    </source>
</evidence>
<accession>A0A8B6CFC7</accession>